<evidence type="ECO:0000313" key="1">
    <source>
        <dbReference type="EMBL" id="CAG6638045.1"/>
    </source>
</evidence>
<name>A0A8D8VY84_9HEMI</name>
<dbReference type="AlphaFoldDB" id="A0A8D8VY84"/>
<proteinExistence type="predicted"/>
<organism evidence="1">
    <name type="scientific">Cacopsylla melanoneura</name>
    <dbReference type="NCBI Taxonomy" id="428564"/>
    <lineage>
        <taxon>Eukaryota</taxon>
        <taxon>Metazoa</taxon>
        <taxon>Ecdysozoa</taxon>
        <taxon>Arthropoda</taxon>
        <taxon>Hexapoda</taxon>
        <taxon>Insecta</taxon>
        <taxon>Pterygota</taxon>
        <taxon>Neoptera</taxon>
        <taxon>Paraneoptera</taxon>
        <taxon>Hemiptera</taxon>
        <taxon>Sternorrhyncha</taxon>
        <taxon>Psylloidea</taxon>
        <taxon>Psyllidae</taxon>
        <taxon>Psyllinae</taxon>
        <taxon>Cacopsylla</taxon>
    </lineage>
</organism>
<sequence length="101" mass="11749">MFKNLLLQYFSIRIYIRLVAQMKKTARTEQNLPINVGTKNKYFLETTLLNVTIACFVSCDLLIVPIANIELYYKYGSRQVLPKFYGAFTNLKYYGLVKGSF</sequence>
<reference evidence="1" key="1">
    <citation type="submission" date="2021-05" db="EMBL/GenBank/DDBJ databases">
        <authorList>
            <person name="Alioto T."/>
            <person name="Alioto T."/>
            <person name="Gomez Garrido J."/>
        </authorList>
    </citation>
    <scope>NUCLEOTIDE SEQUENCE</scope>
</reference>
<accession>A0A8D8VY84</accession>
<protein>
    <submittedName>
        <fullName evidence="1">Uncharacterized protein</fullName>
    </submittedName>
</protein>
<dbReference type="EMBL" id="HBUF01101024">
    <property type="protein sequence ID" value="CAG6638045.1"/>
    <property type="molecule type" value="Transcribed_RNA"/>
</dbReference>